<reference evidence="1" key="2">
    <citation type="journal article" date="2020" name="Nat. Commun.">
        <title>Large-scale genome sequencing of mycorrhizal fungi provides insights into the early evolution of symbiotic traits.</title>
        <authorList>
            <person name="Miyauchi S."/>
            <person name="Kiss E."/>
            <person name="Kuo A."/>
            <person name="Drula E."/>
            <person name="Kohler A."/>
            <person name="Sanchez-Garcia M."/>
            <person name="Morin E."/>
            <person name="Andreopoulos B."/>
            <person name="Barry K.W."/>
            <person name="Bonito G."/>
            <person name="Buee M."/>
            <person name="Carver A."/>
            <person name="Chen C."/>
            <person name="Cichocki N."/>
            <person name="Clum A."/>
            <person name="Culley D."/>
            <person name="Crous P.W."/>
            <person name="Fauchery L."/>
            <person name="Girlanda M."/>
            <person name="Hayes R.D."/>
            <person name="Keri Z."/>
            <person name="LaButti K."/>
            <person name="Lipzen A."/>
            <person name="Lombard V."/>
            <person name="Magnuson J."/>
            <person name="Maillard F."/>
            <person name="Murat C."/>
            <person name="Nolan M."/>
            <person name="Ohm R.A."/>
            <person name="Pangilinan J."/>
            <person name="Pereira M.F."/>
            <person name="Perotto S."/>
            <person name="Peter M."/>
            <person name="Pfister S."/>
            <person name="Riley R."/>
            <person name="Sitrit Y."/>
            <person name="Stielow J.B."/>
            <person name="Szollosi G."/>
            <person name="Zifcakova L."/>
            <person name="Stursova M."/>
            <person name="Spatafora J.W."/>
            <person name="Tedersoo L."/>
            <person name="Vaario L.M."/>
            <person name="Yamada A."/>
            <person name="Yan M."/>
            <person name="Wang P."/>
            <person name="Xu J."/>
            <person name="Bruns T."/>
            <person name="Baldrian P."/>
            <person name="Vilgalys R."/>
            <person name="Dunand C."/>
            <person name="Henrissat B."/>
            <person name="Grigoriev I.V."/>
            <person name="Hibbett D."/>
            <person name="Nagy L.G."/>
            <person name="Martin F.M."/>
        </authorList>
    </citation>
    <scope>NUCLEOTIDE SEQUENCE</scope>
    <source>
        <strain evidence="1">P2</strain>
    </source>
</reference>
<dbReference type="Proteomes" id="UP000886501">
    <property type="component" value="Unassembled WGS sequence"/>
</dbReference>
<proteinExistence type="predicted"/>
<accession>A0ACB6Z264</accession>
<keyword evidence="2" id="KW-1185">Reference proteome</keyword>
<name>A0ACB6Z264_THEGA</name>
<dbReference type="EMBL" id="MU118183">
    <property type="protein sequence ID" value="KAF9643809.1"/>
    <property type="molecule type" value="Genomic_DNA"/>
</dbReference>
<protein>
    <submittedName>
        <fullName evidence="1">Uncharacterized protein</fullName>
    </submittedName>
</protein>
<evidence type="ECO:0000313" key="1">
    <source>
        <dbReference type="EMBL" id="KAF9643809.1"/>
    </source>
</evidence>
<evidence type="ECO:0000313" key="2">
    <source>
        <dbReference type="Proteomes" id="UP000886501"/>
    </source>
</evidence>
<comment type="caution">
    <text evidence="1">The sequence shown here is derived from an EMBL/GenBank/DDBJ whole genome shotgun (WGS) entry which is preliminary data.</text>
</comment>
<organism evidence="1 2">
    <name type="scientific">Thelephora ganbajun</name>
    <name type="common">Ganba fungus</name>
    <dbReference type="NCBI Taxonomy" id="370292"/>
    <lineage>
        <taxon>Eukaryota</taxon>
        <taxon>Fungi</taxon>
        <taxon>Dikarya</taxon>
        <taxon>Basidiomycota</taxon>
        <taxon>Agaricomycotina</taxon>
        <taxon>Agaricomycetes</taxon>
        <taxon>Thelephorales</taxon>
        <taxon>Thelephoraceae</taxon>
        <taxon>Thelephora</taxon>
    </lineage>
</organism>
<gene>
    <name evidence="1" type="ORF">BDM02DRAFT_3122889</name>
</gene>
<reference evidence="1" key="1">
    <citation type="submission" date="2019-10" db="EMBL/GenBank/DDBJ databases">
        <authorList>
            <consortium name="DOE Joint Genome Institute"/>
            <person name="Kuo A."/>
            <person name="Miyauchi S."/>
            <person name="Kiss E."/>
            <person name="Drula E."/>
            <person name="Kohler A."/>
            <person name="Sanchez-Garcia M."/>
            <person name="Andreopoulos B."/>
            <person name="Barry K.W."/>
            <person name="Bonito G."/>
            <person name="Buee M."/>
            <person name="Carver A."/>
            <person name="Chen C."/>
            <person name="Cichocki N."/>
            <person name="Clum A."/>
            <person name="Culley D."/>
            <person name="Crous P.W."/>
            <person name="Fauchery L."/>
            <person name="Girlanda M."/>
            <person name="Hayes R."/>
            <person name="Keri Z."/>
            <person name="Labutti K."/>
            <person name="Lipzen A."/>
            <person name="Lombard V."/>
            <person name="Magnuson J."/>
            <person name="Maillard F."/>
            <person name="Morin E."/>
            <person name="Murat C."/>
            <person name="Nolan M."/>
            <person name="Ohm R."/>
            <person name="Pangilinan J."/>
            <person name="Pereira M."/>
            <person name="Perotto S."/>
            <person name="Peter M."/>
            <person name="Riley R."/>
            <person name="Sitrit Y."/>
            <person name="Stielow B."/>
            <person name="Szollosi G."/>
            <person name="Zifcakova L."/>
            <person name="Stursova M."/>
            <person name="Spatafora J.W."/>
            <person name="Tedersoo L."/>
            <person name="Vaario L.-M."/>
            <person name="Yamada A."/>
            <person name="Yan M."/>
            <person name="Wang P."/>
            <person name="Xu J."/>
            <person name="Bruns T."/>
            <person name="Baldrian P."/>
            <person name="Vilgalys R."/>
            <person name="Henrissat B."/>
            <person name="Grigoriev I.V."/>
            <person name="Hibbett D."/>
            <person name="Nagy L.G."/>
            <person name="Martin F.M."/>
        </authorList>
    </citation>
    <scope>NUCLEOTIDE SEQUENCE</scope>
    <source>
        <strain evidence="1">P2</strain>
    </source>
</reference>
<feature type="non-terminal residue" evidence="1">
    <location>
        <position position="333"/>
    </location>
</feature>
<sequence>MEAMRAAKETTGIASAKAAFSSVSALRTMIRDSATKEQDYIELERPDELSKPVFEAIEQLTTTVASIQKKIVKQGKRNAFNQRFHAKKDKETIATWRVHLNRILNVFNTELIIDTRMMVADMHRNASTGQAGTDSQHHSTQARSAISNTVGWAALPLHSIPPGELPPLPPRACLGRGELIEKIAGLVGSLTPIALIGAGGIGKTSIALTVLHHDRIKERFGDNRRFMRCDQFPASRANFLGRLSKVIGAGIENPEDLTALRPFLSSREMILFLDNAESILDPQGTDACEIYAVVEELSQFSNICLGITSRIRTVPLRCERPIIPTLSMESACD</sequence>